<evidence type="ECO:0000313" key="1">
    <source>
        <dbReference type="EMBL" id="KIM77877.1"/>
    </source>
</evidence>
<organism evidence="1 2">
    <name type="scientific">Piloderma croceum (strain F 1598)</name>
    <dbReference type="NCBI Taxonomy" id="765440"/>
    <lineage>
        <taxon>Eukaryota</taxon>
        <taxon>Fungi</taxon>
        <taxon>Dikarya</taxon>
        <taxon>Basidiomycota</taxon>
        <taxon>Agaricomycotina</taxon>
        <taxon>Agaricomycetes</taxon>
        <taxon>Agaricomycetidae</taxon>
        <taxon>Atheliales</taxon>
        <taxon>Atheliaceae</taxon>
        <taxon>Piloderma</taxon>
    </lineage>
</organism>
<accession>A0A0C3BKL6</accession>
<dbReference type="OrthoDB" id="2998386at2759"/>
<dbReference type="AlphaFoldDB" id="A0A0C3BKL6"/>
<dbReference type="HOGENOM" id="CLU_2782881_0_0_1"/>
<evidence type="ECO:0000313" key="2">
    <source>
        <dbReference type="Proteomes" id="UP000054166"/>
    </source>
</evidence>
<proteinExistence type="predicted"/>
<name>A0A0C3BKL6_PILCF</name>
<sequence>AEAWQAAQTKVRRKEIFDQHGVRWSALHKLRYRDPVRHTVLGVMHNWIEGVLQHQARVKYGIGIVAGSK</sequence>
<protein>
    <submittedName>
        <fullName evidence="1">Uncharacterized protein</fullName>
    </submittedName>
</protein>
<reference evidence="1 2" key="1">
    <citation type="submission" date="2014-04" db="EMBL/GenBank/DDBJ databases">
        <authorList>
            <consortium name="DOE Joint Genome Institute"/>
            <person name="Kuo A."/>
            <person name="Tarkka M."/>
            <person name="Buscot F."/>
            <person name="Kohler A."/>
            <person name="Nagy L.G."/>
            <person name="Floudas D."/>
            <person name="Copeland A."/>
            <person name="Barry K.W."/>
            <person name="Cichocki N."/>
            <person name="Veneault-Fourrey C."/>
            <person name="LaButti K."/>
            <person name="Lindquist E.A."/>
            <person name="Lipzen A."/>
            <person name="Lundell T."/>
            <person name="Morin E."/>
            <person name="Murat C."/>
            <person name="Sun H."/>
            <person name="Tunlid A."/>
            <person name="Henrissat B."/>
            <person name="Grigoriev I.V."/>
            <person name="Hibbett D.S."/>
            <person name="Martin F."/>
            <person name="Nordberg H.P."/>
            <person name="Cantor M.N."/>
            <person name="Hua S.X."/>
        </authorList>
    </citation>
    <scope>NUCLEOTIDE SEQUENCE [LARGE SCALE GENOMIC DNA]</scope>
    <source>
        <strain evidence="1 2">F 1598</strain>
    </source>
</reference>
<gene>
    <name evidence="1" type="ORF">PILCRDRAFT_34694</name>
</gene>
<dbReference type="InParanoid" id="A0A0C3BKL6"/>
<dbReference type="EMBL" id="KN833021">
    <property type="protein sequence ID" value="KIM77877.1"/>
    <property type="molecule type" value="Genomic_DNA"/>
</dbReference>
<keyword evidence="2" id="KW-1185">Reference proteome</keyword>
<dbReference type="Proteomes" id="UP000054166">
    <property type="component" value="Unassembled WGS sequence"/>
</dbReference>
<feature type="non-terminal residue" evidence="1">
    <location>
        <position position="1"/>
    </location>
</feature>
<feature type="non-terminal residue" evidence="1">
    <location>
        <position position="69"/>
    </location>
</feature>
<dbReference type="STRING" id="765440.A0A0C3BKL6"/>
<reference evidence="2" key="2">
    <citation type="submission" date="2015-01" db="EMBL/GenBank/DDBJ databases">
        <title>Evolutionary Origins and Diversification of the Mycorrhizal Mutualists.</title>
        <authorList>
            <consortium name="DOE Joint Genome Institute"/>
            <consortium name="Mycorrhizal Genomics Consortium"/>
            <person name="Kohler A."/>
            <person name="Kuo A."/>
            <person name="Nagy L.G."/>
            <person name="Floudas D."/>
            <person name="Copeland A."/>
            <person name="Barry K.W."/>
            <person name="Cichocki N."/>
            <person name="Veneault-Fourrey C."/>
            <person name="LaButti K."/>
            <person name="Lindquist E.A."/>
            <person name="Lipzen A."/>
            <person name="Lundell T."/>
            <person name="Morin E."/>
            <person name="Murat C."/>
            <person name="Riley R."/>
            <person name="Ohm R."/>
            <person name="Sun H."/>
            <person name="Tunlid A."/>
            <person name="Henrissat B."/>
            <person name="Grigoriev I.V."/>
            <person name="Hibbett D.S."/>
            <person name="Martin F."/>
        </authorList>
    </citation>
    <scope>NUCLEOTIDE SEQUENCE [LARGE SCALE GENOMIC DNA]</scope>
    <source>
        <strain evidence="2">F 1598</strain>
    </source>
</reference>